<feature type="active site" description="Nucleophile" evidence="4">
    <location>
        <position position="66"/>
    </location>
</feature>
<comment type="cofactor">
    <cofactor evidence="1">
        <name>pyridoxal 5'-phosphate</name>
        <dbReference type="ChEBI" id="CHEBI:597326"/>
    </cofactor>
</comment>
<dbReference type="InterPro" id="IPR036052">
    <property type="entry name" value="TrpB-like_PALP_sf"/>
</dbReference>
<dbReference type="Pfam" id="PF00291">
    <property type="entry name" value="PALP"/>
    <property type="match status" value="1"/>
</dbReference>
<evidence type="ECO:0000256" key="3">
    <source>
        <dbReference type="ARBA" id="ARBA00022898"/>
    </source>
</evidence>
<dbReference type="GO" id="GO:0019148">
    <property type="term" value="F:D-cysteine desulfhydrase activity"/>
    <property type="evidence" value="ECO:0007669"/>
    <property type="project" value="TreeGrafter"/>
</dbReference>
<organism evidence="7 8">
    <name type="scientific">Colwellia psychrerythraea</name>
    <name type="common">Vibrio psychroerythus</name>
    <dbReference type="NCBI Taxonomy" id="28229"/>
    <lineage>
        <taxon>Bacteria</taxon>
        <taxon>Pseudomonadati</taxon>
        <taxon>Pseudomonadota</taxon>
        <taxon>Gammaproteobacteria</taxon>
        <taxon>Alteromonadales</taxon>
        <taxon>Colwelliaceae</taxon>
        <taxon>Colwellia</taxon>
    </lineage>
</organism>
<keyword evidence="3 5" id="KW-0663">Pyridoxal phosphate</keyword>
<proteinExistence type="inferred from homology"/>
<feature type="domain" description="Tryptophan synthase beta chain-like PALP" evidence="6">
    <location>
        <begin position="15"/>
        <end position="291"/>
    </location>
</feature>
<name>A0A1Y5E833_COLPS</name>
<dbReference type="InterPro" id="IPR027278">
    <property type="entry name" value="ACCD_DCysDesulf"/>
</dbReference>
<comment type="caution">
    <text evidence="7">The sequence shown here is derived from an EMBL/GenBank/DDBJ whole genome shotgun (WGS) entry which is preliminary data.</text>
</comment>
<dbReference type="PIRSF" id="PIRSF006278">
    <property type="entry name" value="ACCD_DCysDesulf"/>
    <property type="match status" value="1"/>
</dbReference>
<evidence type="ECO:0000256" key="4">
    <source>
        <dbReference type="PIRSR" id="PIRSR006278-1"/>
    </source>
</evidence>
<evidence type="ECO:0000259" key="6">
    <source>
        <dbReference type="Pfam" id="PF00291"/>
    </source>
</evidence>
<dbReference type="Proteomes" id="UP000243053">
    <property type="component" value="Unassembled WGS sequence"/>
</dbReference>
<dbReference type="AlphaFoldDB" id="A0A1Y5E833"/>
<dbReference type="PANTHER" id="PTHR43780">
    <property type="entry name" value="1-AMINOCYCLOPROPANE-1-CARBOXYLATE DEAMINASE-RELATED"/>
    <property type="match status" value="1"/>
</dbReference>
<dbReference type="EMBL" id="MAAF01000076">
    <property type="protein sequence ID" value="OUR78878.1"/>
    <property type="molecule type" value="Genomic_DNA"/>
</dbReference>
<evidence type="ECO:0000256" key="2">
    <source>
        <dbReference type="ARBA" id="ARBA00008639"/>
    </source>
</evidence>
<evidence type="ECO:0000256" key="1">
    <source>
        <dbReference type="ARBA" id="ARBA00001933"/>
    </source>
</evidence>
<feature type="modified residue" description="N6-(pyridoxal phosphate)lysine" evidence="5">
    <location>
        <position position="39"/>
    </location>
</feature>
<sequence length="319" mass="35944">MHNPLSILQKLEHPLFDKYNLDVRVKRDDLLHNIISGNKWRKLKYNLEQLKANDYQGALTFGGSYSNHIHAFAYACKQQNIPCIGVIRGEANYASNFTLSWARHWGMQCHFVDRKTYRRRFETSFIGELKALYPNYFVIPEGGSNSLAIPGVAEILTELNNQVDFDTLMTPVGSGGTLAGLISGDSAANQKQHKILGIAVLKQAEYLIDDIKCLLTDEAKNHDNWQLLTNFHRGGYGKFSADDVKRIITFNQQTGVCFEPIYSGKMVLALLDLIVQGYFKQQERIVLLHTGGLQGLGGMIEQDRLDAKDWPPLAKIGNQ</sequence>
<accession>A0A1Y5E833</accession>
<evidence type="ECO:0000313" key="8">
    <source>
        <dbReference type="Proteomes" id="UP000243053"/>
    </source>
</evidence>
<dbReference type="InterPro" id="IPR001926">
    <property type="entry name" value="TrpB-like_PALP"/>
</dbReference>
<dbReference type="SUPFAM" id="SSF53686">
    <property type="entry name" value="Tryptophan synthase beta subunit-like PLP-dependent enzymes"/>
    <property type="match status" value="1"/>
</dbReference>
<dbReference type="Gene3D" id="3.40.50.1100">
    <property type="match status" value="2"/>
</dbReference>
<dbReference type="PANTHER" id="PTHR43780:SF2">
    <property type="entry name" value="1-AMINOCYCLOPROPANE-1-CARBOXYLATE DEAMINASE-RELATED"/>
    <property type="match status" value="1"/>
</dbReference>
<comment type="similarity">
    <text evidence="2">Belongs to the ACC deaminase/D-cysteine desulfhydrase family.</text>
</comment>
<reference evidence="8" key="1">
    <citation type="journal article" date="2017" name="Proc. Natl. Acad. Sci. U.S.A.">
        <title>Simulation of Deepwater Horizon oil plume reveals substrate specialization within a complex community of hydrocarbon degraders.</title>
        <authorList>
            <person name="Hu P."/>
            <person name="Dubinsky E.A."/>
            <person name="Probst A.J."/>
            <person name="Wang J."/>
            <person name="Sieber C.M.K."/>
            <person name="Tom L.M."/>
            <person name="Gardinali P."/>
            <person name="Banfield J.F."/>
            <person name="Atlas R.M."/>
            <person name="Andersen G.L."/>
        </authorList>
    </citation>
    <scope>NUCLEOTIDE SEQUENCE [LARGE SCALE GENOMIC DNA]</scope>
</reference>
<evidence type="ECO:0000256" key="5">
    <source>
        <dbReference type="PIRSR" id="PIRSR006278-2"/>
    </source>
</evidence>
<gene>
    <name evidence="7" type="ORF">A9Q75_12750</name>
</gene>
<evidence type="ECO:0000313" key="7">
    <source>
        <dbReference type="EMBL" id="OUR78878.1"/>
    </source>
</evidence>
<protein>
    <submittedName>
        <fullName evidence="7">Cysteine desulfhydrase</fullName>
    </submittedName>
</protein>